<protein>
    <recommendedName>
        <fullName evidence="7 8">Ribonuclease P protein component</fullName>
        <shortName evidence="7">RNase P protein</shortName>
        <shortName evidence="7">RNaseP protein</shortName>
        <ecNumber evidence="7 8">3.1.26.5</ecNumber>
    </recommendedName>
    <alternativeName>
        <fullName evidence="7">Protein C5</fullName>
    </alternativeName>
</protein>
<dbReference type="KEGG" id="paro:CUV01_03510"/>
<dbReference type="GO" id="GO:0042781">
    <property type="term" value="F:3'-tRNA processing endoribonuclease activity"/>
    <property type="evidence" value="ECO:0007669"/>
    <property type="project" value="TreeGrafter"/>
</dbReference>
<dbReference type="GO" id="GO:0030677">
    <property type="term" value="C:ribonuclease P complex"/>
    <property type="evidence" value="ECO:0007669"/>
    <property type="project" value="TreeGrafter"/>
</dbReference>
<dbReference type="PROSITE" id="PS00648">
    <property type="entry name" value="RIBONUCLEASE_P"/>
    <property type="match status" value="1"/>
</dbReference>
<accession>A0A2K9F474</accession>
<keyword evidence="3 7" id="KW-0540">Nuclease</keyword>
<dbReference type="PANTHER" id="PTHR33992">
    <property type="entry name" value="RIBONUCLEASE P PROTEIN COMPONENT"/>
    <property type="match status" value="1"/>
</dbReference>
<keyword evidence="6 7" id="KW-0694">RNA-binding</keyword>
<organism evidence="9 10">
    <name type="scientific">Paracoccus tegillarcae</name>
    <dbReference type="NCBI Taxonomy" id="1529068"/>
    <lineage>
        <taxon>Bacteria</taxon>
        <taxon>Pseudomonadati</taxon>
        <taxon>Pseudomonadota</taxon>
        <taxon>Alphaproteobacteria</taxon>
        <taxon>Rhodobacterales</taxon>
        <taxon>Paracoccaceae</taxon>
        <taxon>Paracoccus</taxon>
    </lineage>
</organism>
<dbReference type="InterPro" id="IPR000100">
    <property type="entry name" value="RNase_P"/>
</dbReference>
<proteinExistence type="inferred from homology"/>
<dbReference type="NCBIfam" id="TIGR00188">
    <property type="entry name" value="rnpA"/>
    <property type="match status" value="1"/>
</dbReference>
<name>A0A2K9F474_9RHOB</name>
<comment type="subunit">
    <text evidence="7">Consists of a catalytic RNA component (M1 or rnpB) and a protein subunit.</text>
</comment>
<dbReference type="InterPro" id="IPR020539">
    <property type="entry name" value="RNase_P_CS"/>
</dbReference>
<dbReference type="HAMAP" id="MF_00227">
    <property type="entry name" value="RNase_P"/>
    <property type="match status" value="1"/>
</dbReference>
<dbReference type="InterPro" id="IPR014721">
    <property type="entry name" value="Ribsml_uS5_D2-typ_fold_subgr"/>
</dbReference>
<comment type="similarity">
    <text evidence="7">Belongs to the RnpA family.</text>
</comment>
<evidence type="ECO:0000313" key="9">
    <source>
        <dbReference type="EMBL" id="AUH35192.1"/>
    </source>
</evidence>
<keyword evidence="10" id="KW-1185">Reference proteome</keyword>
<dbReference type="PANTHER" id="PTHR33992:SF1">
    <property type="entry name" value="RIBONUCLEASE P PROTEIN COMPONENT"/>
    <property type="match status" value="1"/>
</dbReference>
<dbReference type="InterPro" id="IPR020568">
    <property type="entry name" value="Ribosomal_Su5_D2-typ_SF"/>
</dbReference>
<dbReference type="EMBL" id="CP025408">
    <property type="protein sequence ID" value="AUH35192.1"/>
    <property type="molecule type" value="Genomic_DNA"/>
</dbReference>
<keyword evidence="2 7" id="KW-0819">tRNA processing</keyword>
<comment type="function">
    <text evidence="1 7">RNaseP catalyzes the removal of the 5'-leader sequence from pre-tRNA to produce the mature 5'-terminus. It can also cleave other RNA substrates such as 4.5S RNA. The protein component plays an auxiliary but essential role in vivo by binding to the 5'-leader sequence and broadening the substrate specificity of the ribozyme.</text>
</comment>
<evidence type="ECO:0000256" key="3">
    <source>
        <dbReference type="ARBA" id="ARBA00022722"/>
    </source>
</evidence>
<evidence type="ECO:0000256" key="4">
    <source>
        <dbReference type="ARBA" id="ARBA00022759"/>
    </source>
</evidence>
<dbReference type="EC" id="3.1.26.5" evidence="7 8"/>
<keyword evidence="5 7" id="KW-0378">Hydrolase</keyword>
<dbReference type="OrthoDB" id="9810867at2"/>
<dbReference type="Gene3D" id="3.30.230.10">
    <property type="match status" value="1"/>
</dbReference>
<gene>
    <name evidence="7 9" type="primary">rnpA</name>
    <name evidence="9" type="ORF">CUV01_03510</name>
</gene>
<dbReference type="RefSeq" id="WP_101461844.1">
    <property type="nucleotide sequence ID" value="NZ_CP025408.1"/>
</dbReference>
<sequence>MPPLPHPVADPQQKGAGKAAFAMPGTLRKRADFLAAAKGRRQGMPGFLLQARARDDQGGARIGYTCSKKLGNAVLRNRAKRRLRALARDIMPGNAREGWDYVLVGRPEATVSRDFATMLAELAKALDKVHKT</sequence>
<evidence type="ECO:0000256" key="1">
    <source>
        <dbReference type="ARBA" id="ARBA00002663"/>
    </source>
</evidence>
<dbReference type="AlphaFoldDB" id="A0A2K9F474"/>
<dbReference type="GO" id="GO:0000049">
    <property type="term" value="F:tRNA binding"/>
    <property type="evidence" value="ECO:0007669"/>
    <property type="project" value="UniProtKB-UniRule"/>
</dbReference>
<dbReference type="GO" id="GO:0004526">
    <property type="term" value="F:ribonuclease P activity"/>
    <property type="evidence" value="ECO:0007669"/>
    <property type="project" value="UniProtKB-UniRule"/>
</dbReference>
<keyword evidence="4 7" id="KW-0255">Endonuclease</keyword>
<evidence type="ECO:0000256" key="8">
    <source>
        <dbReference type="NCBIfam" id="TIGR00188"/>
    </source>
</evidence>
<evidence type="ECO:0000256" key="2">
    <source>
        <dbReference type="ARBA" id="ARBA00022694"/>
    </source>
</evidence>
<reference evidence="9 10" key="1">
    <citation type="submission" date="2017-12" db="EMBL/GenBank/DDBJ databases">
        <authorList>
            <person name="Hurst M.R.H."/>
        </authorList>
    </citation>
    <scope>NUCLEOTIDE SEQUENCE [LARGE SCALE GENOMIC DNA]</scope>
    <source>
        <strain evidence="9 10">BM15</strain>
    </source>
</reference>
<evidence type="ECO:0000256" key="5">
    <source>
        <dbReference type="ARBA" id="ARBA00022801"/>
    </source>
</evidence>
<evidence type="ECO:0000256" key="6">
    <source>
        <dbReference type="ARBA" id="ARBA00022884"/>
    </source>
</evidence>
<dbReference type="SUPFAM" id="SSF54211">
    <property type="entry name" value="Ribosomal protein S5 domain 2-like"/>
    <property type="match status" value="1"/>
</dbReference>
<evidence type="ECO:0000313" key="10">
    <source>
        <dbReference type="Proteomes" id="UP000233742"/>
    </source>
</evidence>
<dbReference type="Pfam" id="PF00825">
    <property type="entry name" value="Ribonuclease_P"/>
    <property type="match status" value="1"/>
</dbReference>
<comment type="catalytic activity">
    <reaction evidence="7">
        <text>Endonucleolytic cleavage of RNA, removing 5'-extranucleotides from tRNA precursor.</text>
        <dbReference type="EC" id="3.1.26.5"/>
    </reaction>
</comment>
<dbReference type="Proteomes" id="UP000233742">
    <property type="component" value="Chromosome"/>
</dbReference>
<dbReference type="GO" id="GO:0001682">
    <property type="term" value="P:tRNA 5'-leader removal"/>
    <property type="evidence" value="ECO:0007669"/>
    <property type="project" value="UniProtKB-UniRule"/>
</dbReference>
<evidence type="ECO:0000256" key="7">
    <source>
        <dbReference type="HAMAP-Rule" id="MF_00227"/>
    </source>
</evidence>